<keyword evidence="1" id="KW-0472">Membrane</keyword>
<proteinExistence type="predicted"/>
<reference evidence="2 3" key="1">
    <citation type="submission" date="2019-06" db="EMBL/GenBank/DDBJ databases">
        <title>Erythrobacter insulae sp. nov., isolated from a tidal flat.</title>
        <authorList>
            <person name="Yoon J.-H."/>
        </authorList>
    </citation>
    <scope>NUCLEOTIDE SEQUENCE [LARGE SCALE GENOMIC DNA]</scope>
    <source>
        <strain evidence="2 3">JBTF-M21</strain>
    </source>
</reference>
<organism evidence="2 3">
    <name type="scientific">Erythrobacter insulae</name>
    <dbReference type="NCBI Taxonomy" id="2584124"/>
    <lineage>
        <taxon>Bacteria</taxon>
        <taxon>Pseudomonadati</taxon>
        <taxon>Pseudomonadota</taxon>
        <taxon>Alphaproteobacteria</taxon>
        <taxon>Sphingomonadales</taxon>
        <taxon>Erythrobacteraceae</taxon>
        <taxon>Erythrobacter/Porphyrobacter group</taxon>
        <taxon>Erythrobacter</taxon>
    </lineage>
</organism>
<name>A0A547PEG6_9SPHN</name>
<evidence type="ECO:0000256" key="1">
    <source>
        <dbReference type="SAM" id="Phobius"/>
    </source>
</evidence>
<evidence type="ECO:0000313" key="3">
    <source>
        <dbReference type="Proteomes" id="UP000316343"/>
    </source>
</evidence>
<accession>A0A547PEG6</accession>
<keyword evidence="1" id="KW-1133">Transmembrane helix</keyword>
<comment type="caution">
    <text evidence="2">The sequence shown here is derived from an EMBL/GenBank/DDBJ whole genome shotgun (WGS) entry which is preliminary data.</text>
</comment>
<keyword evidence="1" id="KW-0812">Transmembrane</keyword>
<feature type="transmembrane region" description="Helical" evidence="1">
    <location>
        <begin position="9"/>
        <end position="29"/>
    </location>
</feature>
<dbReference type="AlphaFoldDB" id="A0A547PEG6"/>
<evidence type="ECO:0000313" key="2">
    <source>
        <dbReference type="EMBL" id="TRD12543.1"/>
    </source>
</evidence>
<gene>
    <name evidence="2" type="ORF">FGU71_12170</name>
</gene>
<dbReference type="RefSeq" id="WP_142788815.1">
    <property type="nucleotide sequence ID" value="NZ_VHJK01000001.1"/>
</dbReference>
<dbReference type="Proteomes" id="UP000316343">
    <property type="component" value="Unassembled WGS sequence"/>
</dbReference>
<feature type="transmembrane region" description="Helical" evidence="1">
    <location>
        <begin position="35"/>
        <end position="55"/>
    </location>
</feature>
<dbReference type="EMBL" id="VHJK01000001">
    <property type="protein sequence ID" value="TRD12543.1"/>
    <property type="molecule type" value="Genomic_DNA"/>
</dbReference>
<sequence length="69" mass="7323">MSASRLQIAIAWVMMAVGVVALFDGYAGYSSGDESIIGWLTLPVAMFLLGGSTLLRSRKQISNSEAKNA</sequence>
<keyword evidence="3" id="KW-1185">Reference proteome</keyword>
<protein>
    <submittedName>
        <fullName evidence="2">Uncharacterized protein</fullName>
    </submittedName>
</protein>